<dbReference type="GO" id="GO:0007165">
    <property type="term" value="P:signal transduction"/>
    <property type="evidence" value="ECO:0007669"/>
    <property type="project" value="TreeGrafter"/>
</dbReference>
<feature type="compositionally biased region" description="Polar residues" evidence="1">
    <location>
        <begin position="222"/>
        <end position="233"/>
    </location>
</feature>
<feature type="region of interest" description="Disordered" evidence="1">
    <location>
        <begin position="196"/>
        <end position="274"/>
    </location>
</feature>
<dbReference type="InterPro" id="IPR046355">
    <property type="entry name" value="Gab1-4-like"/>
</dbReference>
<dbReference type="InterPro" id="IPR011993">
    <property type="entry name" value="PH-like_dom_sf"/>
</dbReference>
<dbReference type="Gene3D" id="2.30.29.30">
    <property type="entry name" value="Pleckstrin-homology domain (PH domain)/Phosphotyrosine-binding domain (PTB)"/>
    <property type="match status" value="1"/>
</dbReference>
<organism evidence="3">
    <name type="scientific">Clastoptera arizonana</name>
    <name type="common">Arizona spittle bug</name>
    <dbReference type="NCBI Taxonomy" id="38151"/>
    <lineage>
        <taxon>Eukaryota</taxon>
        <taxon>Metazoa</taxon>
        <taxon>Ecdysozoa</taxon>
        <taxon>Arthropoda</taxon>
        <taxon>Hexapoda</taxon>
        <taxon>Insecta</taxon>
        <taxon>Pterygota</taxon>
        <taxon>Neoptera</taxon>
        <taxon>Paraneoptera</taxon>
        <taxon>Hemiptera</taxon>
        <taxon>Auchenorrhyncha</taxon>
        <taxon>Cercopoidea</taxon>
        <taxon>Clastopteridae</taxon>
        <taxon>Clastoptera</taxon>
    </lineage>
</organism>
<feature type="region of interest" description="Disordered" evidence="1">
    <location>
        <begin position="521"/>
        <end position="552"/>
    </location>
</feature>
<feature type="compositionally biased region" description="Polar residues" evidence="1">
    <location>
        <begin position="148"/>
        <end position="165"/>
    </location>
</feature>
<evidence type="ECO:0000256" key="1">
    <source>
        <dbReference type="SAM" id="MobiDB-lite"/>
    </source>
</evidence>
<dbReference type="SUPFAM" id="SSF50729">
    <property type="entry name" value="PH domain-like"/>
    <property type="match status" value="1"/>
</dbReference>
<feature type="region of interest" description="Disordered" evidence="1">
    <location>
        <begin position="420"/>
        <end position="479"/>
    </location>
</feature>
<dbReference type="PANTHER" id="PTHR45960">
    <property type="entry name" value="GRB2-ASSOCIATED-BINDING PROTEIN"/>
    <property type="match status" value="1"/>
</dbReference>
<accession>A0A1B6E1D2</accession>
<evidence type="ECO:0000259" key="2">
    <source>
        <dbReference type="PROSITE" id="PS50003"/>
    </source>
</evidence>
<feature type="domain" description="PH" evidence="2">
    <location>
        <begin position="11"/>
        <end position="122"/>
    </location>
</feature>
<dbReference type="InterPro" id="IPR001849">
    <property type="entry name" value="PH_domain"/>
</dbReference>
<dbReference type="GO" id="GO:0035591">
    <property type="term" value="F:signaling adaptor activity"/>
    <property type="evidence" value="ECO:0007669"/>
    <property type="project" value="TreeGrafter"/>
</dbReference>
<feature type="region of interest" description="Disordered" evidence="1">
    <location>
        <begin position="134"/>
        <end position="165"/>
    </location>
</feature>
<dbReference type="Pfam" id="PF00169">
    <property type="entry name" value="PH"/>
    <property type="match status" value="1"/>
</dbReference>
<dbReference type="GO" id="GO:0005737">
    <property type="term" value="C:cytoplasm"/>
    <property type="evidence" value="ECO:0007669"/>
    <property type="project" value="TreeGrafter"/>
</dbReference>
<dbReference type="CDD" id="cd13384">
    <property type="entry name" value="PH_Gab2_2"/>
    <property type="match status" value="1"/>
</dbReference>
<dbReference type="PANTHER" id="PTHR45960:SF2">
    <property type="entry name" value="PROTEIN DAUGHTER OF SEVENLESS"/>
    <property type="match status" value="1"/>
</dbReference>
<name>A0A1B6E1D2_9HEMI</name>
<gene>
    <name evidence="3" type="ORF">g.6172</name>
</gene>
<dbReference type="AlphaFoldDB" id="A0A1B6E1D2"/>
<dbReference type="FunFam" id="2.30.29.30:FF:000286">
    <property type="entry name" value="PH-protein kinase domain containing protein"/>
    <property type="match status" value="1"/>
</dbReference>
<dbReference type="PROSITE" id="PS50003">
    <property type="entry name" value="PH_DOMAIN"/>
    <property type="match status" value="1"/>
</dbReference>
<feature type="compositionally biased region" description="Basic and acidic residues" evidence="1">
    <location>
        <begin position="542"/>
        <end position="552"/>
    </location>
</feature>
<protein>
    <recommendedName>
        <fullName evidence="2">PH domain-containing protein</fullName>
    </recommendedName>
</protein>
<evidence type="ECO:0000313" key="3">
    <source>
        <dbReference type="EMBL" id="JAS31714.1"/>
    </source>
</evidence>
<dbReference type="SMART" id="SM00233">
    <property type="entry name" value="PH"/>
    <property type="match status" value="1"/>
</dbReference>
<dbReference type="EMBL" id="GEDC01005584">
    <property type="protein sequence ID" value="JAS31714.1"/>
    <property type="molecule type" value="Transcribed_RNA"/>
</dbReference>
<proteinExistence type="predicted"/>
<feature type="compositionally biased region" description="Polar residues" evidence="1">
    <location>
        <begin position="420"/>
        <end position="436"/>
    </location>
</feature>
<sequence>MDMSNKSDNLEMAHEGWLTKSPPTKRIWRARWRKRWFVLRHSGELPGQYFLCYYTDRNCRKLKGQIDLDQCEQVDAGLRFENRKQKYQFMFDVKTPKRIYYLAAESEEEMNKWVDCICQVCGLKAYSQEDTTYDYEYTGGDDEPSIAEESSQTAESPPVSPTSTASGPYIPIFECISGKPLNSADGLNHFQALQQKQNKATNDDFYDAPRRLQPPDLELRGSGSTTPPLQSPATDVESVFTDEEWTNPHPRPTVNWETFPRPSDSSLEGDVPKAGTVSVGKRYTKNLGDLEIPVAPPRPPKPSHLVINEAAKHEYLNLDNVSNEEVTNDNGVNDEMYDFPRSHQLNGENDTVNDKSVVPPVPQARHCYSNAAPGQVNGDVFRYDFAIQLSGQGEPNLSPAPSDSSSSVVLYSNLPSPAISLTTPSAGSQPSPTGTIPSPAAPPVVNRGLKPGRKLSDTPSAEASPAALPNHVPPNINRKLKPSTIKRIDLHDEVFNGSGMVGSPLKLSAPPLGKFGIVADQGSQSLRRPRAAPSPTPPTPRRHSDTSDSDFRIDSHEQVYYYESHRRHLGSFGGSKRFDEIHYLDLDLDSSEACSAHPTTPPTPMPMTPSPTVYKTVDFLKTEAFNRTRQLVEEERKQCTDVM</sequence>
<reference evidence="3" key="1">
    <citation type="submission" date="2015-12" db="EMBL/GenBank/DDBJ databases">
        <title>De novo transcriptome assembly of four potential Pierce s Disease insect vectors from Arizona vineyards.</title>
        <authorList>
            <person name="Tassone E.E."/>
        </authorList>
    </citation>
    <scope>NUCLEOTIDE SEQUENCE</scope>
</reference>